<name>A0ABS4XBC3_9MICC</name>
<keyword evidence="2" id="KW-1185">Reference proteome</keyword>
<sequence length="131" mass="14377">MTREFAVAARLRGEGPPAEGWGLSLAAVVAGRREFAGTVHHEPWKDQDIVVIIYVYSAAKTGVPEGIEVHYVNGGRREVEDEAAGIFTDIVWSMDDFIELLACLGNQHIDWYDPVTSFKTARGKSAESLDA</sequence>
<dbReference type="EMBL" id="JAGIOF010000001">
    <property type="protein sequence ID" value="MBP2385762.1"/>
    <property type="molecule type" value="Genomic_DNA"/>
</dbReference>
<comment type="caution">
    <text evidence="1">The sequence shown here is derived from an EMBL/GenBank/DDBJ whole genome shotgun (WGS) entry which is preliminary data.</text>
</comment>
<evidence type="ECO:0000313" key="2">
    <source>
        <dbReference type="Proteomes" id="UP001296993"/>
    </source>
</evidence>
<reference evidence="1 2" key="1">
    <citation type="submission" date="2021-03" db="EMBL/GenBank/DDBJ databases">
        <title>Sequencing the genomes of 1000 actinobacteria strains.</title>
        <authorList>
            <person name="Klenk H.-P."/>
        </authorList>
    </citation>
    <scope>NUCLEOTIDE SEQUENCE [LARGE SCALE GENOMIC DNA]</scope>
    <source>
        <strain evidence="1 2">DSM 15797</strain>
    </source>
</reference>
<dbReference type="RefSeq" id="WP_209996671.1">
    <property type="nucleotide sequence ID" value="NZ_BAAAJY010000003.1"/>
</dbReference>
<gene>
    <name evidence="1" type="ORF">JOF47_001273</name>
</gene>
<dbReference type="Proteomes" id="UP001296993">
    <property type="component" value="Unassembled WGS sequence"/>
</dbReference>
<evidence type="ECO:0000313" key="1">
    <source>
        <dbReference type="EMBL" id="MBP2385762.1"/>
    </source>
</evidence>
<protein>
    <submittedName>
        <fullName evidence="1">Uncharacterized protein</fullName>
    </submittedName>
</protein>
<organism evidence="1 2">
    <name type="scientific">Paeniglutamicibacter kerguelensis</name>
    <dbReference type="NCBI Taxonomy" id="254788"/>
    <lineage>
        <taxon>Bacteria</taxon>
        <taxon>Bacillati</taxon>
        <taxon>Actinomycetota</taxon>
        <taxon>Actinomycetes</taxon>
        <taxon>Micrococcales</taxon>
        <taxon>Micrococcaceae</taxon>
        <taxon>Paeniglutamicibacter</taxon>
    </lineage>
</organism>
<accession>A0ABS4XBC3</accession>
<proteinExistence type="predicted"/>